<dbReference type="AlphaFoldDB" id="A0A1H7RXX2"/>
<organism evidence="1 2">
    <name type="scientific">Atopomonas hussainii</name>
    <dbReference type="NCBI Taxonomy" id="1429083"/>
    <lineage>
        <taxon>Bacteria</taxon>
        <taxon>Pseudomonadati</taxon>
        <taxon>Pseudomonadota</taxon>
        <taxon>Gammaproteobacteria</taxon>
        <taxon>Pseudomonadales</taxon>
        <taxon>Pseudomonadaceae</taxon>
        <taxon>Atopomonas</taxon>
    </lineage>
</organism>
<dbReference type="Pfam" id="PF19742">
    <property type="entry name" value="DUF6231"/>
    <property type="match status" value="1"/>
</dbReference>
<dbReference type="STRING" id="1429083.GCA_001885685_00260"/>
<dbReference type="Proteomes" id="UP000185766">
    <property type="component" value="Unassembled WGS sequence"/>
</dbReference>
<dbReference type="RefSeq" id="WP_074870141.1">
    <property type="nucleotide sequence ID" value="NZ_FOAS01000016.1"/>
</dbReference>
<gene>
    <name evidence="1" type="ORF">SAMN05216214_11659</name>
</gene>
<evidence type="ECO:0000313" key="1">
    <source>
        <dbReference type="EMBL" id="SEL65140.1"/>
    </source>
</evidence>
<sequence length="155" mass="17788">MTASLQQALLTRIAQQRPARLLWLGQISADAQAWLAKALPECQLTLSETLPEAQRFDLCVIDGPLETLPRKEGQALIGQVRNLFSSQLLIALRPNVQQWQETDLYAQAVQLDERLVEDEQPAWLASFNLLAYKPAPDWLNARFWANPEMFDKFRW</sequence>
<keyword evidence="2" id="KW-1185">Reference proteome</keyword>
<dbReference type="EMBL" id="FOAS01000016">
    <property type="protein sequence ID" value="SEL65140.1"/>
    <property type="molecule type" value="Genomic_DNA"/>
</dbReference>
<evidence type="ECO:0000313" key="2">
    <source>
        <dbReference type="Proteomes" id="UP000185766"/>
    </source>
</evidence>
<proteinExistence type="predicted"/>
<dbReference type="InterPro" id="IPR046199">
    <property type="entry name" value="DUF6231"/>
</dbReference>
<name>A0A1H7RXX2_9GAMM</name>
<reference evidence="1 2" key="1">
    <citation type="submission" date="2016-10" db="EMBL/GenBank/DDBJ databases">
        <authorList>
            <person name="de Groot N.N."/>
        </authorList>
    </citation>
    <scope>NUCLEOTIDE SEQUENCE [LARGE SCALE GENOMIC DNA]</scope>
    <source>
        <strain evidence="1 2">JCM 19513</strain>
    </source>
</reference>
<accession>A0A1H7RXX2</accession>
<protein>
    <submittedName>
        <fullName evidence="1">Uncharacterized protein</fullName>
    </submittedName>
</protein>